<dbReference type="Gene3D" id="3.30.430.10">
    <property type="entry name" value="Killer Toxin P4, subunit A"/>
    <property type="match status" value="1"/>
</dbReference>
<evidence type="ECO:0000313" key="3">
    <source>
        <dbReference type="EMBL" id="CEJ80552.1"/>
    </source>
</evidence>
<dbReference type="Pfam" id="PF09044">
    <property type="entry name" value="Kp4"/>
    <property type="match status" value="1"/>
</dbReference>
<evidence type="ECO:0000313" key="4">
    <source>
        <dbReference type="Proteomes" id="UP000039046"/>
    </source>
</evidence>
<dbReference type="InterPro" id="IPR015131">
    <property type="entry name" value="Killer_tox_Kp4"/>
</dbReference>
<sequence>MQFSLLSIAALASVAAAEGINCNGSALCKSSGVAGNLLNLKAIVDNIPDRNRHYDTAKQIACTGSICAYFQKGASGTAARASELLGQLLDHGCKKCGSIPTEAGNDVNKGELTVNYVSHQDCQGAC</sequence>
<gene>
    <name evidence="3" type="ORF">VHEMI00728</name>
</gene>
<feature type="chain" id="PRO_5001979167" description="Killer toxin Kp4 domain-containing protein" evidence="1">
    <location>
        <begin position="18"/>
        <end position="126"/>
    </location>
</feature>
<evidence type="ECO:0000256" key="1">
    <source>
        <dbReference type="SAM" id="SignalP"/>
    </source>
</evidence>
<dbReference type="EMBL" id="CDHN01000001">
    <property type="protein sequence ID" value="CEJ80552.1"/>
    <property type="molecule type" value="Genomic_DNA"/>
</dbReference>
<evidence type="ECO:0000259" key="2">
    <source>
        <dbReference type="Pfam" id="PF09044"/>
    </source>
</evidence>
<proteinExistence type="predicted"/>
<feature type="domain" description="Killer toxin Kp4" evidence="2">
    <location>
        <begin position="6"/>
        <end position="118"/>
    </location>
</feature>
<accession>A0A0A1T2R8</accession>
<keyword evidence="1" id="KW-0732">Signal</keyword>
<organism evidence="3 4">
    <name type="scientific">[Torrubiella] hemipterigena</name>
    <dbReference type="NCBI Taxonomy" id="1531966"/>
    <lineage>
        <taxon>Eukaryota</taxon>
        <taxon>Fungi</taxon>
        <taxon>Dikarya</taxon>
        <taxon>Ascomycota</taxon>
        <taxon>Pezizomycotina</taxon>
        <taxon>Sordariomycetes</taxon>
        <taxon>Hypocreomycetidae</taxon>
        <taxon>Hypocreales</taxon>
        <taxon>Clavicipitaceae</taxon>
        <taxon>Clavicipitaceae incertae sedis</taxon>
        <taxon>'Torrubiella' clade</taxon>
    </lineage>
</organism>
<keyword evidence="4" id="KW-1185">Reference proteome</keyword>
<protein>
    <recommendedName>
        <fullName evidence="2">Killer toxin Kp4 domain-containing protein</fullName>
    </recommendedName>
</protein>
<feature type="signal peptide" evidence="1">
    <location>
        <begin position="1"/>
        <end position="17"/>
    </location>
</feature>
<dbReference type="InterPro" id="IPR011329">
    <property type="entry name" value="Killer_tox_Kp4/SMK"/>
</dbReference>
<reference evidence="3 4" key="1">
    <citation type="journal article" date="2015" name="Genome Announc.">
        <title>Draft Genome Sequence and Gene Annotation of the Entomopathogenic Fungus Verticillium hemipterigenum.</title>
        <authorList>
            <person name="Horn F."/>
            <person name="Habel A."/>
            <person name="Scharf D.H."/>
            <person name="Dworschak J."/>
            <person name="Brakhage A.A."/>
            <person name="Guthke R."/>
            <person name="Hertweck C."/>
            <person name="Linde J."/>
        </authorList>
    </citation>
    <scope>NUCLEOTIDE SEQUENCE [LARGE SCALE GENOMIC DNA]</scope>
</reference>
<name>A0A0A1T2R8_9HYPO</name>
<dbReference type="HOGENOM" id="CLU_123452_0_0_1"/>
<dbReference type="Proteomes" id="UP000039046">
    <property type="component" value="Unassembled WGS sequence"/>
</dbReference>
<dbReference type="OrthoDB" id="4177994at2759"/>
<dbReference type="SUPFAM" id="SSF55221">
    <property type="entry name" value="Yeast killer toxins"/>
    <property type="match status" value="1"/>
</dbReference>
<dbReference type="AlphaFoldDB" id="A0A0A1T2R8"/>
<dbReference type="STRING" id="1531966.A0A0A1T2R8"/>
<dbReference type="GO" id="GO:0005576">
    <property type="term" value="C:extracellular region"/>
    <property type="evidence" value="ECO:0007669"/>
    <property type="project" value="InterPro"/>
</dbReference>